<organism evidence="2 3">
    <name type="scientific">Pseudomonas frederiksbergensis</name>
    <dbReference type="NCBI Taxonomy" id="104087"/>
    <lineage>
        <taxon>Bacteria</taxon>
        <taxon>Pseudomonadati</taxon>
        <taxon>Pseudomonadota</taxon>
        <taxon>Gammaproteobacteria</taxon>
        <taxon>Pseudomonadales</taxon>
        <taxon>Pseudomonadaceae</taxon>
        <taxon>Pseudomonas</taxon>
    </lineage>
</organism>
<comment type="caution">
    <text evidence="2">The sequence shown here is derived from an EMBL/GenBank/DDBJ whole genome shotgun (WGS) entry which is preliminary data.</text>
</comment>
<reference evidence="2 3" key="1">
    <citation type="submission" date="2016-10" db="EMBL/GenBank/DDBJ databases">
        <title>Comparative genome analysis of multiple Pseudomonas spp. focuses on biocontrol and plant growth promoting traits.</title>
        <authorList>
            <person name="Tao X.-Y."/>
            <person name="Taylor C.G."/>
        </authorList>
    </citation>
    <scope>NUCLEOTIDE SEQUENCE [LARGE SCALE GENOMIC DNA]</scope>
    <source>
        <strain evidence="2 3">36C6</strain>
    </source>
</reference>
<sequence length="284" mass="32953">MTHTQPRQWMAEQFGLGRSLCLILDSQDEREMRQALLKTSPFDYYQRVYSETTVAELADVGPFMFLVDNLRDASINDLLNVPERNWGWLASIRKGELPVLVRHWRDRLLTGMRPHQAIYRFHDNRVLSRAIEHLPEEAYPEYLGPAVSVCYWQGQRWAVVNNPAPAPYPVPDDPLWLHVPLPESQLMDILQANAHRYLLAEHTQAYAHLAEHHDPQMWLGTQLALARAWGWLTPEQLEFLLIQSLKAPGDSLATQWPVMTGESPMEHFERVCQAMKFWQKEGPL</sequence>
<proteinExistence type="predicted"/>
<gene>
    <name evidence="2" type="ORF">BK662_31025</name>
</gene>
<evidence type="ECO:0000313" key="2">
    <source>
        <dbReference type="EMBL" id="RON11678.1"/>
    </source>
</evidence>
<protein>
    <recommendedName>
        <fullName evidence="1">DUF4123 domain-containing protein</fullName>
    </recommendedName>
</protein>
<accession>A0A423HEQ3</accession>
<feature type="domain" description="DUF4123" evidence="1">
    <location>
        <begin position="22"/>
        <end position="137"/>
    </location>
</feature>
<dbReference type="EMBL" id="MOBM01000042">
    <property type="protein sequence ID" value="RON11678.1"/>
    <property type="molecule type" value="Genomic_DNA"/>
</dbReference>
<dbReference type="Proteomes" id="UP000284002">
    <property type="component" value="Unassembled WGS sequence"/>
</dbReference>
<evidence type="ECO:0000259" key="1">
    <source>
        <dbReference type="Pfam" id="PF13503"/>
    </source>
</evidence>
<name>A0A423HEQ3_9PSED</name>
<dbReference type="RefSeq" id="WP_123361053.1">
    <property type="nucleotide sequence ID" value="NZ_MOBM01000042.1"/>
</dbReference>
<dbReference type="Pfam" id="PF13503">
    <property type="entry name" value="DUF4123"/>
    <property type="match status" value="1"/>
</dbReference>
<dbReference type="AlphaFoldDB" id="A0A423HEQ3"/>
<evidence type="ECO:0000313" key="3">
    <source>
        <dbReference type="Proteomes" id="UP000284002"/>
    </source>
</evidence>
<dbReference type="InterPro" id="IPR025391">
    <property type="entry name" value="DUF4123"/>
</dbReference>